<feature type="domain" description="Aldehyde oxidase/xanthine dehydrogenase a/b hammerhead" evidence="1">
    <location>
        <begin position="242"/>
        <end position="321"/>
    </location>
</feature>
<dbReference type="OrthoDB" id="9767994at2"/>
<comment type="caution">
    <text evidence="2">The sequence shown here is derived from an EMBL/GenBank/DDBJ whole genome shotgun (WGS) entry which is preliminary data.</text>
</comment>
<dbReference type="InterPro" id="IPR052516">
    <property type="entry name" value="N-heterocyclic_Hydroxylase"/>
</dbReference>
<dbReference type="InterPro" id="IPR000674">
    <property type="entry name" value="Ald_Oxase/Xan_DH_a/b"/>
</dbReference>
<keyword evidence="3" id="KW-1185">Reference proteome</keyword>
<dbReference type="InterPro" id="IPR012368">
    <property type="entry name" value="OxRdtase_Mopterin-bd_su_IorB"/>
</dbReference>
<dbReference type="SUPFAM" id="SSF56003">
    <property type="entry name" value="Molybdenum cofactor-binding domain"/>
    <property type="match status" value="2"/>
</dbReference>
<evidence type="ECO:0000259" key="1">
    <source>
        <dbReference type="SMART" id="SM01008"/>
    </source>
</evidence>
<proteinExistence type="predicted"/>
<dbReference type="GO" id="GO:0016491">
    <property type="term" value="F:oxidoreductase activity"/>
    <property type="evidence" value="ECO:0007669"/>
    <property type="project" value="InterPro"/>
</dbReference>
<dbReference type="PANTHER" id="PTHR47495">
    <property type="entry name" value="ALDEHYDE DEHYDROGENASE"/>
    <property type="match status" value="1"/>
</dbReference>
<dbReference type="InterPro" id="IPR006311">
    <property type="entry name" value="TAT_signal"/>
</dbReference>
<dbReference type="EMBL" id="BMIY01000007">
    <property type="protein sequence ID" value="GFZ75798.1"/>
    <property type="molecule type" value="Genomic_DNA"/>
</dbReference>
<accession>A0A916QJD1</accession>
<dbReference type="Gene3D" id="3.90.1170.50">
    <property type="entry name" value="Aldehyde oxidase/xanthine dehydrogenase, a/b hammerhead"/>
    <property type="match status" value="1"/>
</dbReference>
<gene>
    <name evidence="2" type="ORF">GCM10011403_17870</name>
</gene>
<dbReference type="InterPro" id="IPR008274">
    <property type="entry name" value="AldOxase/xan_DH_MoCoBD1"/>
</dbReference>
<dbReference type="Pfam" id="PF20256">
    <property type="entry name" value="MoCoBD_2"/>
    <property type="match status" value="2"/>
</dbReference>
<evidence type="ECO:0000313" key="3">
    <source>
        <dbReference type="Proteomes" id="UP000627715"/>
    </source>
</evidence>
<organism evidence="2 3">
    <name type="scientific">Pseudohongiella nitratireducens</name>
    <dbReference type="NCBI Taxonomy" id="1768907"/>
    <lineage>
        <taxon>Bacteria</taxon>
        <taxon>Pseudomonadati</taxon>
        <taxon>Pseudomonadota</taxon>
        <taxon>Gammaproteobacteria</taxon>
        <taxon>Pseudomonadales</taxon>
        <taxon>Pseudohongiellaceae</taxon>
        <taxon>Pseudohongiella</taxon>
    </lineage>
</organism>
<evidence type="ECO:0000313" key="2">
    <source>
        <dbReference type="EMBL" id="GFZ75798.1"/>
    </source>
</evidence>
<dbReference type="AlphaFoldDB" id="A0A916QJD1"/>
<dbReference type="Pfam" id="PF02738">
    <property type="entry name" value="MoCoBD_1"/>
    <property type="match status" value="1"/>
</dbReference>
<dbReference type="InterPro" id="IPR037165">
    <property type="entry name" value="AldOxase/xan_DH_Mopterin-bd_sf"/>
</dbReference>
<dbReference type="RefSeq" id="WP_068810846.1">
    <property type="nucleotide sequence ID" value="NZ_BMIY01000007.1"/>
</dbReference>
<dbReference type="Proteomes" id="UP000627715">
    <property type="component" value="Unassembled WGS sequence"/>
</dbReference>
<reference evidence="2" key="1">
    <citation type="journal article" date="2014" name="Int. J. Syst. Evol. Microbiol.">
        <title>Complete genome sequence of Corynebacterium casei LMG S-19264T (=DSM 44701T), isolated from a smear-ripened cheese.</title>
        <authorList>
            <consortium name="US DOE Joint Genome Institute (JGI-PGF)"/>
            <person name="Walter F."/>
            <person name="Albersmeier A."/>
            <person name="Kalinowski J."/>
            <person name="Ruckert C."/>
        </authorList>
    </citation>
    <scope>NUCLEOTIDE SEQUENCE</scope>
    <source>
        <strain evidence="2">CGMCC 1.15425</strain>
    </source>
</reference>
<dbReference type="PROSITE" id="PS51318">
    <property type="entry name" value="TAT"/>
    <property type="match status" value="1"/>
</dbReference>
<dbReference type="PIRSF" id="PIRSF036389">
    <property type="entry name" value="IOR_B"/>
    <property type="match status" value="1"/>
</dbReference>
<dbReference type="PANTHER" id="PTHR47495:SF2">
    <property type="entry name" value="ALDEHYDE DEHYDROGENASE"/>
    <property type="match status" value="1"/>
</dbReference>
<dbReference type="SMART" id="SM01008">
    <property type="entry name" value="Ald_Xan_dh_C"/>
    <property type="match status" value="1"/>
</dbReference>
<dbReference type="Gene3D" id="3.30.365.10">
    <property type="entry name" value="Aldehyde oxidase/xanthine dehydrogenase, molybdopterin binding domain"/>
    <property type="match status" value="4"/>
</dbReference>
<reference evidence="2" key="2">
    <citation type="submission" date="2020-09" db="EMBL/GenBank/DDBJ databases">
        <authorList>
            <person name="Sun Q."/>
            <person name="Zhou Y."/>
        </authorList>
    </citation>
    <scope>NUCLEOTIDE SEQUENCE</scope>
    <source>
        <strain evidence="2">CGMCC 1.15425</strain>
    </source>
</reference>
<sequence>MTSISRRGFLVGATVVGGGLLMGYAATRPSRHQQANEQFGSPESPFLTTWLRIDQDNTVTIYVPHSEMGQGVLTSVPMMAADELDADWDLVNVEQAPVDDQFANGVLVKGFATSMGVTIPSFLNRMADYATLKAAQIMNMQITGGSSSVRFTGEIGMRTAGAAARQMLVESAAAQWGVPAAELETANSFVMHSGSGRRISYGELATTASQLEPPRAPVLKRPDQFTLMGRSIPRTDIPAKVDGTAQFGIDAQPENMLYAAVLNAPVFGATLAAVNNKAAIMQRRGIQAVVELEDAVAVVADNYWRASQAVQALDVSFAGTEYDQSTSDSIFAGYEVALDNEERHDDVVEGDADTALSDASNVITASYRVPYLAHAAMEPMNCTVHVTDNGIDVWTGTQDNLGIRGQVAGVAEVDENQVRVHACYLGGGFGRRLPTSTNTIEQATRIAMQFDVPVQTLWSREEDTRQDYYRPAVTSRFRASFDSNGNLNAWENIYIGKNEPAEAAHISYGVPNKNIRYVESPTHVPFGAWRSVAHSQHTFFLESFTDELAWQQQMDPLAFRLSLLADKPRHRRVLQEAADRAGWGQPLPEGRAQGIALQECFGSVVAQVAEISLRDDGSVKVEKVVCALDCGRVVHPDNAASQVESGIIYGLTAALYGQISIEDGKVKESNFHDYEMVRLSETPDIESILLESPGAPVGGLGEPATPPIAAAVSNAVFALTGQRIRELPLKRYQFLPTPQEDGARSA</sequence>
<dbReference type="InterPro" id="IPR046867">
    <property type="entry name" value="AldOxase/xan_DH_MoCoBD2"/>
</dbReference>
<protein>
    <submittedName>
        <fullName evidence="2">Oxidoreductase</fullName>
    </submittedName>
</protein>
<name>A0A916QJD1_9GAMM</name>